<keyword evidence="11" id="KW-0479">Metal-binding</keyword>
<evidence type="ECO:0000256" key="5">
    <source>
        <dbReference type="ARBA" id="ARBA00022692"/>
    </source>
</evidence>
<feature type="transmembrane region" description="Helical" evidence="12">
    <location>
        <begin position="70"/>
        <end position="93"/>
    </location>
</feature>
<keyword evidence="10" id="KW-0997">Cell inner membrane</keyword>
<feature type="transmembrane region" description="Helical" evidence="12">
    <location>
        <begin position="456"/>
        <end position="481"/>
    </location>
</feature>
<feature type="transmembrane region" description="Helical" evidence="12">
    <location>
        <begin position="134"/>
        <end position="154"/>
    </location>
</feature>
<dbReference type="InterPro" id="IPR004772">
    <property type="entry name" value="TrkH"/>
</dbReference>
<feature type="binding site" evidence="11">
    <location>
        <position position="433"/>
    </location>
    <ligand>
        <name>K(+)</name>
        <dbReference type="ChEBI" id="CHEBI:29103"/>
    </ligand>
</feature>
<keyword evidence="14" id="KW-1185">Reference proteome</keyword>
<dbReference type="PANTHER" id="PTHR32024:SF3">
    <property type="entry name" value="TRK SYSTEM POTASSIUM UPTAKE PROTEIN"/>
    <property type="match status" value="1"/>
</dbReference>
<evidence type="ECO:0000256" key="6">
    <source>
        <dbReference type="ARBA" id="ARBA00022958"/>
    </source>
</evidence>
<dbReference type="AlphaFoldDB" id="A0A266Q7A8"/>
<feature type="binding site" evidence="11">
    <location>
        <position position="113"/>
    </location>
    <ligand>
        <name>K(+)</name>
        <dbReference type="ChEBI" id="CHEBI:29103"/>
    </ligand>
</feature>
<evidence type="ECO:0000313" key="14">
    <source>
        <dbReference type="Proteomes" id="UP000216101"/>
    </source>
</evidence>
<feature type="binding site" evidence="11">
    <location>
        <position position="220"/>
    </location>
    <ligand>
        <name>K(+)</name>
        <dbReference type="ChEBI" id="CHEBI:29103"/>
    </ligand>
</feature>
<dbReference type="GO" id="GO:0046872">
    <property type="term" value="F:metal ion binding"/>
    <property type="evidence" value="ECO:0007669"/>
    <property type="project" value="UniProtKB-KW"/>
</dbReference>
<keyword evidence="9 10" id="KW-0472">Membrane</keyword>
<dbReference type="EMBL" id="NHNI01000001">
    <property type="protein sequence ID" value="OZY85506.1"/>
    <property type="molecule type" value="Genomic_DNA"/>
</dbReference>
<name>A0A266Q7A8_9GAMM</name>
<feature type="transmembrane region" description="Helical" evidence="12">
    <location>
        <begin position="391"/>
        <end position="414"/>
    </location>
</feature>
<comment type="caution">
    <text evidence="13">The sequence shown here is derived from an EMBL/GenBank/DDBJ whole genome shotgun (WGS) entry which is preliminary data.</text>
</comment>
<feature type="transmembrane region" description="Helical" evidence="12">
    <location>
        <begin position="180"/>
        <end position="202"/>
    </location>
</feature>
<proteinExistence type="inferred from homology"/>
<evidence type="ECO:0000256" key="8">
    <source>
        <dbReference type="ARBA" id="ARBA00023065"/>
    </source>
</evidence>
<comment type="function">
    <text evidence="10">Low-affinity potassium transport system. Interacts with Trk system potassium uptake protein TrkA.</text>
</comment>
<protein>
    <recommendedName>
        <fullName evidence="10">Trk system potassium uptake protein</fullName>
    </recommendedName>
</protein>
<comment type="similarity">
    <text evidence="10">Belongs to the TrkH potassium transport family.</text>
</comment>
<dbReference type="STRING" id="1209072.GCA_000766945_00712"/>
<evidence type="ECO:0000256" key="12">
    <source>
        <dbReference type="SAM" id="Phobius"/>
    </source>
</evidence>
<dbReference type="InterPro" id="IPR003445">
    <property type="entry name" value="Cat_transpt"/>
</dbReference>
<evidence type="ECO:0000256" key="9">
    <source>
        <dbReference type="ARBA" id="ARBA00023136"/>
    </source>
</evidence>
<feature type="transmembrane region" description="Helical" evidence="12">
    <location>
        <begin position="272"/>
        <end position="293"/>
    </location>
</feature>
<keyword evidence="6 10" id="KW-0630">Potassium</keyword>
<keyword evidence="4 10" id="KW-0633">Potassium transport</keyword>
<feature type="transmembrane region" description="Helical" evidence="12">
    <location>
        <begin position="299"/>
        <end position="319"/>
    </location>
</feature>
<accession>A0A266Q7A8</accession>
<dbReference type="Pfam" id="PF02386">
    <property type="entry name" value="TrkH"/>
    <property type="match status" value="1"/>
</dbReference>
<dbReference type="PANTHER" id="PTHR32024">
    <property type="entry name" value="TRK SYSTEM POTASSIUM UPTAKE PROTEIN TRKG-RELATED"/>
    <property type="match status" value="1"/>
</dbReference>
<feature type="transmembrane region" description="Helical" evidence="12">
    <location>
        <begin position="236"/>
        <end position="260"/>
    </location>
</feature>
<comment type="subcellular location">
    <subcellularLocation>
        <location evidence="10">Cell inner membrane</location>
        <topology evidence="10">Multi-pass membrane protein</topology>
    </subcellularLocation>
    <subcellularLocation>
        <location evidence="1">Cell membrane</location>
        <topology evidence="1">Multi-pass membrane protein</topology>
    </subcellularLocation>
</comment>
<evidence type="ECO:0000256" key="1">
    <source>
        <dbReference type="ARBA" id="ARBA00004651"/>
    </source>
</evidence>
<dbReference type="RefSeq" id="WP_094983399.1">
    <property type="nucleotide sequence ID" value="NZ_NHNI01000001.1"/>
</dbReference>
<reference evidence="14" key="1">
    <citation type="submission" date="2017-05" db="EMBL/GenBank/DDBJ databases">
        <authorList>
            <person name="Barney B.M."/>
        </authorList>
    </citation>
    <scope>NUCLEOTIDE SEQUENCE [LARGE SCALE GENOMIC DNA]</scope>
    <source>
        <strain evidence="14">PSBB022</strain>
    </source>
</reference>
<evidence type="ECO:0000256" key="4">
    <source>
        <dbReference type="ARBA" id="ARBA00022538"/>
    </source>
</evidence>
<feature type="transmembrane region" description="Helical" evidence="12">
    <location>
        <begin position="7"/>
        <end position="32"/>
    </location>
</feature>
<feature type="transmembrane region" description="Helical" evidence="12">
    <location>
        <begin position="38"/>
        <end position="58"/>
    </location>
</feature>
<evidence type="ECO:0000256" key="2">
    <source>
        <dbReference type="ARBA" id="ARBA00022448"/>
    </source>
</evidence>
<organism evidence="13 14">
    <name type="scientific">Cellvibrio mixtus</name>
    <dbReference type="NCBI Taxonomy" id="39650"/>
    <lineage>
        <taxon>Bacteria</taxon>
        <taxon>Pseudomonadati</taxon>
        <taxon>Pseudomonadota</taxon>
        <taxon>Gammaproteobacteria</taxon>
        <taxon>Cellvibrionales</taxon>
        <taxon>Cellvibrionaceae</taxon>
        <taxon>Cellvibrio</taxon>
    </lineage>
</organism>
<dbReference type="GO" id="GO:0015379">
    <property type="term" value="F:potassium:chloride symporter activity"/>
    <property type="evidence" value="ECO:0007669"/>
    <property type="project" value="InterPro"/>
</dbReference>
<evidence type="ECO:0000256" key="10">
    <source>
        <dbReference type="PIRNR" id="PIRNR006247"/>
    </source>
</evidence>
<keyword evidence="7 12" id="KW-1133">Transmembrane helix</keyword>
<keyword evidence="5 12" id="KW-0812">Transmembrane</keyword>
<evidence type="ECO:0000256" key="7">
    <source>
        <dbReference type="ARBA" id="ARBA00022989"/>
    </source>
</evidence>
<keyword evidence="8 10" id="KW-0406">Ion transport</keyword>
<keyword evidence="2 10" id="KW-0813">Transport</keyword>
<dbReference type="Proteomes" id="UP000216101">
    <property type="component" value="Unassembled WGS sequence"/>
</dbReference>
<evidence type="ECO:0000313" key="13">
    <source>
        <dbReference type="EMBL" id="OZY85506.1"/>
    </source>
</evidence>
<gene>
    <name evidence="13" type="ORF">CBP51_00175</name>
</gene>
<dbReference type="GO" id="GO:0005886">
    <property type="term" value="C:plasma membrane"/>
    <property type="evidence" value="ECO:0007669"/>
    <property type="project" value="UniProtKB-SubCell"/>
</dbReference>
<feature type="binding site" evidence="11">
    <location>
        <position position="315"/>
    </location>
    <ligand>
        <name>K(+)</name>
        <dbReference type="ChEBI" id="CHEBI:29103"/>
    </ligand>
</feature>
<evidence type="ECO:0000256" key="3">
    <source>
        <dbReference type="ARBA" id="ARBA00022475"/>
    </source>
</evidence>
<evidence type="ECO:0000256" key="11">
    <source>
        <dbReference type="PIRSR" id="PIRSR006247-1"/>
    </source>
</evidence>
<dbReference type="PIRSF" id="PIRSF006247">
    <property type="entry name" value="TrkH"/>
    <property type="match status" value="1"/>
</dbReference>
<feature type="binding site" evidence="11">
    <location>
        <position position="432"/>
    </location>
    <ligand>
        <name>K(+)</name>
        <dbReference type="ChEBI" id="CHEBI:29103"/>
    </ligand>
</feature>
<sequence length="483" mass="52151">MKLLGPTLLILGAILNILALFMLIPLALSIAYDSDNQIAFFSSATITSVVGIIFLLIGKKSRLDFMQPRQVFLITSVAWAGVSLFSALPFILIDHPLTIADAVFEAVSGVTSTGSSVMAGLDHFPKDVLLWRSLLNWIGGVGIIGMAIAVLPFLRVGGMRLFKTESSDWSDKAMPRARSLMAMIIYCYITLSLICGCAYWLAGMDVFNAVNHAMATVSTGGFSTSDASFAQFDSLILHWIAIIFMLAGAFPFVLFVRMLINRRFIVLEDTQVRGLLLIVVVMTLLLTVQLIIADKMEPFRALTMACFNLVSIVTTTGFASGDYQQWGPIAFVVFYFAMFVGGCSGSTSGGIKVFRLQIFAGLVKEQIITAIHPRAIISRRYNGRLISSEIIASSISYMCLMAACLVLITVILAFTGLDLITSVSGAATAVMNVGPGLGDVIGPAGNFSSLSDTAKWALSAGMLLGRLEFLTILVLFTPAFWRA</sequence>
<keyword evidence="3 10" id="KW-1003">Cell membrane</keyword>
<feature type="transmembrane region" description="Helical" evidence="12">
    <location>
        <begin position="326"/>
        <end position="347"/>
    </location>
</feature>
<feature type="binding site" evidence="11">
    <location>
        <position position="316"/>
    </location>
    <ligand>
        <name>K(+)</name>
        <dbReference type="ChEBI" id="CHEBI:29103"/>
    </ligand>
</feature>